<dbReference type="Gramene" id="VVA40844">
    <property type="protein sequence ID" value="VVA40844"/>
    <property type="gene ID" value="Prudul26B026521"/>
</dbReference>
<name>A0A5E4GM21_PRUDU</name>
<dbReference type="Gene3D" id="3.80.10.10">
    <property type="entry name" value="Ribonuclease Inhibitor"/>
    <property type="match status" value="1"/>
</dbReference>
<protein>
    <submittedName>
        <fullName evidence="1">PREDICTED: leucine-rich repeat</fullName>
    </submittedName>
</protein>
<dbReference type="Proteomes" id="UP000327085">
    <property type="component" value="Chromosome 1"/>
</dbReference>
<dbReference type="AlphaFoldDB" id="A0A5E4GM21"/>
<sequence>MINLSYNQFCGRIPNEYGARIGASWKALYLDNNFLQGRLSPELIANPEKKKIKGNLSSNCLRCQEILP</sequence>
<feature type="non-terminal residue" evidence="1">
    <location>
        <position position="68"/>
    </location>
</feature>
<dbReference type="InParanoid" id="A0A5E4GM21"/>
<proteinExistence type="predicted"/>
<accession>A0A5E4GM21</accession>
<gene>
    <name evidence="1" type="ORF">ALMOND_2B026521</name>
</gene>
<evidence type="ECO:0000313" key="2">
    <source>
        <dbReference type="Proteomes" id="UP000327085"/>
    </source>
</evidence>
<dbReference type="EMBL" id="CABIKO010001092">
    <property type="protein sequence ID" value="VVA40844.1"/>
    <property type="molecule type" value="Genomic_DNA"/>
</dbReference>
<reference evidence="2" key="1">
    <citation type="journal article" date="2020" name="Plant J.">
        <title>Transposons played a major role in the diversification between the closely related almond and peach genomes: results from the almond genome sequence.</title>
        <authorList>
            <person name="Alioto T."/>
            <person name="Alexiou K.G."/>
            <person name="Bardil A."/>
            <person name="Barteri F."/>
            <person name="Castanera R."/>
            <person name="Cruz F."/>
            <person name="Dhingra A."/>
            <person name="Duval H."/>
            <person name="Fernandez I Marti A."/>
            <person name="Frias L."/>
            <person name="Galan B."/>
            <person name="Garcia J.L."/>
            <person name="Howad W."/>
            <person name="Gomez-Garrido J."/>
            <person name="Gut M."/>
            <person name="Julca I."/>
            <person name="Morata J."/>
            <person name="Puigdomenech P."/>
            <person name="Ribeca P."/>
            <person name="Rubio Cabetas M.J."/>
            <person name="Vlasova A."/>
            <person name="Wirthensohn M."/>
            <person name="Garcia-Mas J."/>
            <person name="Gabaldon T."/>
            <person name="Casacuberta J.M."/>
            <person name="Arus P."/>
        </authorList>
    </citation>
    <scope>NUCLEOTIDE SEQUENCE [LARGE SCALE GENOMIC DNA]</scope>
    <source>
        <strain evidence="2">cv. Texas</strain>
    </source>
</reference>
<evidence type="ECO:0000313" key="1">
    <source>
        <dbReference type="EMBL" id="VVA40844.1"/>
    </source>
</evidence>
<dbReference type="InterPro" id="IPR032675">
    <property type="entry name" value="LRR_dom_sf"/>
</dbReference>
<organism evidence="1 2">
    <name type="scientific">Prunus dulcis</name>
    <name type="common">Almond</name>
    <name type="synonym">Amygdalus dulcis</name>
    <dbReference type="NCBI Taxonomy" id="3755"/>
    <lineage>
        <taxon>Eukaryota</taxon>
        <taxon>Viridiplantae</taxon>
        <taxon>Streptophyta</taxon>
        <taxon>Embryophyta</taxon>
        <taxon>Tracheophyta</taxon>
        <taxon>Spermatophyta</taxon>
        <taxon>Magnoliopsida</taxon>
        <taxon>eudicotyledons</taxon>
        <taxon>Gunneridae</taxon>
        <taxon>Pentapetalae</taxon>
        <taxon>rosids</taxon>
        <taxon>fabids</taxon>
        <taxon>Rosales</taxon>
        <taxon>Rosaceae</taxon>
        <taxon>Amygdaloideae</taxon>
        <taxon>Amygdaleae</taxon>
        <taxon>Prunus</taxon>
    </lineage>
</organism>